<proteinExistence type="predicted"/>
<dbReference type="Gene3D" id="3.30.420.10">
    <property type="entry name" value="Ribonuclease H-like superfamily/Ribonuclease H"/>
    <property type="match status" value="1"/>
</dbReference>
<dbReference type="Proteomes" id="UP001159363">
    <property type="component" value="Chromosome 1"/>
</dbReference>
<protein>
    <recommendedName>
        <fullName evidence="3">Transposase</fullName>
    </recommendedName>
</protein>
<keyword evidence="2" id="KW-1185">Reference proteome</keyword>
<evidence type="ECO:0000313" key="2">
    <source>
        <dbReference type="Proteomes" id="UP001159363"/>
    </source>
</evidence>
<accession>A0ABQ9INI3</accession>
<organism evidence="1 2">
    <name type="scientific">Dryococelus australis</name>
    <dbReference type="NCBI Taxonomy" id="614101"/>
    <lineage>
        <taxon>Eukaryota</taxon>
        <taxon>Metazoa</taxon>
        <taxon>Ecdysozoa</taxon>
        <taxon>Arthropoda</taxon>
        <taxon>Hexapoda</taxon>
        <taxon>Insecta</taxon>
        <taxon>Pterygota</taxon>
        <taxon>Neoptera</taxon>
        <taxon>Polyneoptera</taxon>
        <taxon>Phasmatodea</taxon>
        <taxon>Verophasmatodea</taxon>
        <taxon>Anareolatae</taxon>
        <taxon>Phasmatidae</taxon>
        <taxon>Eurycanthinae</taxon>
        <taxon>Dryococelus</taxon>
    </lineage>
</organism>
<dbReference type="InterPro" id="IPR036397">
    <property type="entry name" value="RNaseH_sf"/>
</dbReference>
<comment type="caution">
    <text evidence="1">The sequence shown here is derived from an EMBL/GenBank/DDBJ whole genome shotgun (WGS) entry which is preliminary data.</text>
</comment>
<evidence type="ECO:0008006" key="3">
    <source>
        <dbReference type="Google" id="ProtNLM"/>
    </source>
</evidence>
<name>A0ABQ9INI3_9NEOP</name>
<gene>
    <name evidence="1" type="ORF">PR048_003588</name>
</gene>
<evidence type="ECO:0000313" key="1">
    <source>
        <dbReference type="EMBL" id="KAJ8898228.1"/>
    </source>
</evidence>
<sequence length="67" mass="7522">MEQQLCRESGVMDSHCQVCGAIRAKGNYAVTNNARPHVSRVARDMIHRLHWVPLSHPPYSPDLAPTD</sequence>
<dbReference type="EMBL" id="JARBHB010000001">
    <property type="protein sequence ID" value="KAJ8898228.1"/>
    <property type="molecule type" value="Genomic_DNA"/>
</dbReference>
<reference evidence="1 2" key="1">
    <citation type="submission" date="2023-02" db="EMBL/GenBank/DDBJ databases">
        <title>LHISI_Scaffold_Assembly.</title>
        <authorList>
            <person name="Stuart O.P."/>
            <person name="Cleave R."/>
            <person name="Magrath M.J.L."/>
            <person name="Mikheyev A.S."/>
        </authorList>
    </citation>
    <scope>NUCLEOTIDE SEQUENCE [LARGE SCALE GENOMIC DNA]</scope>
    <source>
        <strain evidence="1">Daus_M_001</strain>
        <tissue evidence="1">Leg muscle</tissue>
    </source>
</reference>